<feature type="chain" id="PRO_5004070819" evidence="5">
    <location>
        <begin position="23"/>
        <end position="656"/>
    </location>
</feature>
<keyword evidence="4" id="KW-0106">Calcium</keyword>
<dbReference type="OrthoDB" id="223277at2"/>
<dbReference type="PATRIC" id="fig|1265738.3.peg.7111"/>
<evidence type="ECO:0000256" key="2">
    <source>
        <dbReference type="ARBA" id="ARBA00022723"/>
    </source>
</evidence>
<feature type="signal peptide" evidence="5">
    <location>
        <begin position="1"/>
        <end position="22"/>
    </location>
</feature>
<dbReference type="EMBL" id="ANOG01001017">
    <property type="protein sequence ID" value="EMI15952.1"/>
    <property type="molecule type" value="Genomic_DNA"/>
</dbReference>
<organism evidence="7 8">
    <name type="scientific">Rhodopirellula maiorica SM1</name>
    <dbReference type="NCBI Taxonomy" id="1265738"/>
    <lineage>
        <taxon>Bacteria</taxon>
        <taxon>Pseudomonadati</taxon>
        <taxon>Planctomycetota</taxon>
        <taxon>Planctomycetia</taxon>
        <taxon>Pirellulales</taxon>
        <taxon>Pirellulaceae</taxon>
        <taxon>Novipirellula</taxon>
    </lineage>
</organism>
<dbReference type="Pfam" id="PF00884">
    <property type="entry name" value="Sulfatase"/>
    <property type="match status" value="1"/>
</dbReference>
<dbReference type="GO" id="GO:0046872">
    <property type="term" value="F:metal ion binding"/>
    <property type="evidence" value="ECO:0007669"/>
    <property type="project" value="UniProtKB-KW"/>
</dbReference>
<dbReference type="InterPro" id="IPR000917">
    <property type="entry name" value="Sulfatase_N"/>
</dbReference>
<feature type="domain" description="Sulfatase N-terminal" evidence="6">
    <location>
        <begin position="26"/>
        <end position="414"/>
    </location>
</feature>
<evidence type="ECO:0000313" key="8">
    <source>
        <dbReference type="Proteomes" id="UP000011991"/>
    </source>
</evidence>
<keyword evidence="3" id="KW-0378">Hydrolase</keyword>
<dbReference type="AlphaFoldDB" id="M5RKQ8"/>
<evidence type="ECO:0000313" key="7">
    <source>
        <dbReference type="EMBL" id="EMI15952.1"/>
    </source>
</evidence>
<comment type="caution">
    <text evidence="7">The sequence shown here is derived from an EMBL/GenBank/DDBJ whole genome shotgun (WGS) entry which is preliminary data.</text>
</comment>
<evidence type="ECO:0000259" key="6">
    <source>
        <dbReference type="Pfam" id="PF00884"/>
    </source>
</evidence>
<evidence type="ECO:0000256" key="3">
    <source>
        <dbReference type="ARBA" id="ARBA00022801"/>
    </source>
</evidence>
<gene>
    <name evidence="7" type="ORF">RMSM_07135</name>
</gene>
<evidence type="ECO:0000256" key="1">
    <source>
        <dbReference type="ARBA" id="ARBA00008779"/>
    </source>
</evidence>
<dbReference type="CDD" id="cd16025">
    <property type="entry name" value="PAS_like"/>
    <property type="match status" value="1"/>
</dbReference>
<protein>
    <submittedName>
        <fullName evidence="7">Arylsulfatase</fullName>
    </submittedName>
</protein>
<dbReference type="PROSITE" id="PS00149">
    <property type="entry name" value="SULFATASE_2"/>
    <property type="match status" value="1"/>
</dbReference>
<keyword evidence="2" id="KW-0479">Metal-binding</keyword>
<dbReference type="InterPro" id="IPR024607">
    <property type="entry name" value="Sulfatase_CS"/>
</dbReference>
<evidence type="ECO:0000256" key="5">
    <source>
        <dbReference type="SAM" id="SignalP"/>
    </source>
</evidence>
<dbReference type="RefSeq" id="WP_008707966.1">
    <property type="nucleotide sequence ID" value="NZ_ANOG01001017.1"/>
</dbReference>
<dbReference type="PANTHER" id="PTHR42693">
    <property type="entry name" value="ARYLSULFATASE FAMILY MEMBER"/>
    <property type="match status" value="1"/>
</dbReference>
<reference evidence="7 8" key="1">
    <citation type="journal article" date="2013" name="Mar. Genomics">
        <title>Expression of sulfatases in Rhodopirellula baltica and the diversity of sulfatases in the genus Rhodopirellula.</title>
        <authorList>
            <person name="Wegner C.E."/>
            <person name="Richter-Heitmann T."/>
            <person name="Klindworth A."/>
            <person name="Klockow C."/>
            <person name="Richter M."/>
            <person name="Achstetter T."/>
            <person name="Glockner F.O."/>
            <person name="Harder J."/>
        </authorList>
    </citation>
    <scope>NUCLEOTIDE SEQUENCE [LARGE SCALE GENOMIC DNA]</scope>
    <source>
        <strain evidence="7 8">SM1</strain>
    </source>
</reference>
<dbReference type="PANTHER" id="PTHR42693:SF53">
    <property type="entry name" value="ENDO-4-O-SULFATASE"/>
    <property type="match status" value="1"/>
</dbReference>
<dbReference type="Proteomes" id="UP000011991">
    <property type="component" value="Unassembled WGS sequence"/>
</dbReference>
<proteinExistence type="inferred from homology"/>
<sequence>MKIDKIAFCLLLFFLVCPPVMSAERPNILLIVADDVGYSDLECYGGEIDTPNLDQLASSGIRFSEFHVNPMCVVTRTSLMTGHTHSQSDHYRRSLPIATLMQQAGYATSISGKWHQPGNPLDAGFDSFCGFLNGAIDSWNGTEAGKDAIQSNRMQPQPVPPNWYSSDAFTDDAIRQIDAAQRVGKPFFTYVAYNAPHSPLQAPRENVEKYYKRYLPGWQSLRRQRYERMLAMGVIDESYVMSEPHAEVRRWDELPAAIQTQESRRMAAYAGMLDRMDWNVGRLLNHLRQQQLDDNTLILFMADNGGAYSNGDIRTYDDQTPWKAGTNPYASNGWAYLKNTPFRWYKSSAHEGGVSVPMIIRWPKTMALPSPKKSLASEHDGLDRTADENLAGRILKQRLHVTDLYPTFLELAGVSYPATDGDRKLEPLYGKSLLPLLCDPSLADDAIHDEIFWCFNQTGKGLVKGDWKISSISDGPWRLYNIRRDPAEAKDLAAEMPEVLAKMSESWFRFAKDHTTMPPSWRAPLKDYQEGWGFHRLRMVMPSFVRAVPASSAMNVPCDTDLSFYFSEPIRFANSAGKTLRLYEASDINKVVWQADPAAGHPAEGTQKITFDDLPRLKPHTTYFVLSDTGWITLGDIPAIGLNDGAYWYRFRTGSD</sequence>
<accession>M5RKQ8</accession>
<evidence type="ECO:0000256" key="4">
    <source>
        <dbReference type="ARBA" id="ARBA00022837"/>
    </source>
</evidence>
<comment type="similarity">
    <text evidence="1">Belongs to the sulfatase family.</text>
</comment>
<keyword evidence="8" id="KW-1185">Reference proteome</keyword>
<dbReference type="Gene3D" id="3.30.1120.10">
    <property type="match status" value="1"/>
</dbReference>
<dbReference type="InterPro" id="IPR017850">
    <property type="entry name" value="Alkaline_phosphatase_core_sf"/>
</dbReference>
<name>M5RKQ8_9BACT</name>
<dbReference type="InterPro" id="IPR050738">
    <property type="entry name" value="Sulfatase"/>
</dbReference>
<dbReference type="Gene3D" id="3.40.720.10">
    <property type="entry name" value="Alkaline Phosphatase, subunit A"/>
    <property type="match status" value="1"/>
</dbReference>
<dbReference type="SUPFAM" id="SSF53649">
    <property type="entry name" value="Alkaline phosphatase-like"/>
    <property type="match status" value="1"/>
</dbReference>
<keyword evidence="5" id="KW-0732">Signal</keyword>
<dbReference type="GO" id="GO:0004065">
    <property type="term" value="F:arylsulfatase activity"/>
    <property type="evidence" value="ECO:0007669"/>
    <property type="project" value="TreeGrafter"/>
</dbReference>